<dbReference type="RefSeq" id="WP_316734107.1">
    <property type="nucleotide sequence ID" value="NZ_JARAKF010000001.1"/>
</dbReference>
<keyword evidence="2" id="KW-1185">Reference proteome</keyword>
<comment type="caution">
    <text evidence="1">The sequence shown here is derived from an EMBL/GenBank/DDBJ whole genome shotgun (WGS) entry which is preliminary data.</text>
</comment>
<evidence type="ECO:0000313" key="1">
    <source>
        <dbReference type="EMBL" id="MDU8996423.1"/>
    </source>
</evidence>
<reference evidence="1 2" key="1">
    <citation type="submission" date="2023-02" db="EMBL/GenBank/DDBJ databases">
        <authorList>
            <person name="Maleckis M."/>
        </authorList>
    </citation>
    <scope>NUCLEOTIDE SEQUENCE [LARGE SCALE GENOMIC DNA]</scope>
    <source>
        <strain evidence="1 2">P8-A2</strain>
    </source>
</reference>
<sequence>MEFAKRHGEVLNLMVATIEQLDSLPERPRDRSLRYVNSWWQSLIQPQFNWTDASRPADGIIQQDMLDHLESAADIIAGSLVGSMAAPRGVDLQGILEQCREWLDLLQGMEDSEISGPVRDGLISQLEHLIWLVENANLFGGARVSAEASRVIGSLAQASATMENASPETVGHWKKRWVAFIAVCVAFNGGASVVQESITSGTAIVKEITGVVSDIQGHD</sequence>
<name>A0ABU3UR64_9ACTN</name>
<protein>
    <submittedName>
        <fullName evidence="1">Uncharacterized protein</fullName>
    </submittedName>
</protein>
<accession>A0ABU3UR64</accession>
<proteinExistence type="predicted"/>
<gene>
    <name evidence="1" type="ORF">PU648_29575</name>
</gene>
<organism evidence="1 2">
    <name type="scientific">Streptomyces mirabilis</name>
    <dbReference type="NCBI Taxonomy" id="68239"/>
    <lineage>
        <taxon>Bacteria</taxon>
        <taxon>Bacillati</taxon>
        <taxon>Actinomycetota</taxon>
        <taxon>Actinomycetes</taxon>
        <taxon>Kitasatosporales</taxon>
        <taxon>Streptomycetaceae</taxon>
        <taxon>Streptomyces</taxon>
    </lineage>
</organism>
<evidence type="ECO:0000313" key="2">
    <source>
        <dbReference type="Proteomes" id="UP001257627"/>
    </source>
</evidence>
<dbReference type="Proteomes" id="UP001257627">
    <property type="component" value="Unassembled WGS sequence"/>
</dbReference>
<dbReference type="EMBL" id="JARAKF010000001">
    <property type="protein sequence ID" value="MDU8996423.1"/>
    <property type="molecule type" value="Genomic_DNA"/>
</dbReference>